<evidence type="ECO:0000256" key="3">
    <source>
        <dbReference type="ARBA" id="ARBA00023163"/>
    </source>
</evidence>
<dbReference type="InterPro" id="IPR050679">
    <property type="entry name" value="Bact_HTH_transcr_reg"/>
</dbReference>
<dbReference type="PANTHER" id="PTHR44846:SF1">
    <property type="entry name" value="MANNOSYL-D-GLYCERATE TRANSPORT_METABOLISM SYSTEM REPRESSOR MNGR-RELATED"/>
    <property type="match status" value="1"/>
</dbReference>
<name>C3K946_PSEFS</name>
<feature type="domain" description="HTH gntR-type" evidence="4">
    <location>
        <begin position="19"/>
        <end position="87"/>
    </location>
</feature>
<accession>C3K946</accession>
<protein>
    <submittedName>
        <fullName evidence="5 6">Regulatory protein</fullName>
    </submittedName>
</protein>
<organism evidence="6">
    <name type="scientific">Pseudomonas fluorescens (strain SBW25)</name>
    <dbReference type="NCBI Taxonomy" id="216595"/>
    <lineage>
        <taxon>Bacteria</taxon>
        <taxon>Pseudomonadati</taxon>
        <taxon>Pseudomonadota</taxon>
        <taxon>Gammaproteobacteria</taxon>
        <taxon>Pseudomonadales</taxon>
        <taxon>Pseudomonadaceae</taxon>
        <taxon>Pseudomonas</taxon>
    </lineage>
</organism>
<keyword evidence="3" id="KW-0804">Transcription</keyword>
<dbReference type="SMART" id="SM00866">
    <property type="entry name" value="UTRA"/>
    <property type="match status" value="1"/>
</dbReference>
<dbReference type="PROSITE" id="PS50949">
    <property type="entry name" value="HTH_GNTR"/>
    <property type="match status" value="1"/>
</dbReference>
<dbReference type="PRINTS" id="PR00035">
    <property type="entry name" value="HTHGNTR"/>
</dbReference>
<dbReference type="Gene3D" id="1.10.10.10">
    <property type="entry name" value="Winged helix-like DNA-binding domain superfamily/Winged helix DNA-binding domain"/>
    <property type="match status" value="1"/>
</dbReference>
<dbReference type="Proteomes" id="UP001152918">
    <property type="component" value="Chromosome"/>
</dbReference>
<proteinExistence type="predicted"/>
<dbReference type="HOGENOM" id="CLU_063236_4_2_6"/>
<evidence type="ECO:0000256" key="1">
    <source>
        <dbReference type="ARBA" id="ARBA00023015"/>
    </source>
</evidence>
<sequence>PYKSFFCNEQHRLTQLGPDTQGFFIHAVAADGIQRGDFEPTGKLPSEAELGERFAVSRVTVRLAVGKLCDDGVVERKQGKGTFVAAKQVRHGLDALRSFHEALLLQGLKPSMRVINHALQPVPEDMRGLFEASDDCLLLERLHFVDDDPIALGRSYLPAELASVVWTDVEHQPIYSILESITGMAVTRADLAIRAQEADKTLANALHIKRGAALLVMERTSYFANGRCCDRTRFFIRPERYAFVLSGVFKSPSAR</sequence>
<dbReference type="SUPFAM" id="SSF64288">
    <property type="entry name" value="Chorismate lyase-like"/>
    <property type="match status" value="1"/>
</dbReference>
<dbReference type="eggNOG" id="COG2188">
    <property type="taxonomic scope" value="Bacteria"/>
</dbReference>
<evidence type="ECO:0000259" key="4">
    <source>
        <dbReference type="PROSITE" id="PS50949"/>
    </source>
</evidence>
<keyword evidence="2" id="KW-0238">DNA-binding</keyword>
<gene>
    <name evidence="6" type="ordered locus">PFLU_2240</name>
</gene>
<dbReference type="GO" id="GO:0003677">
    <property type="term" value="F:DNA binding"/>
    <property type="evidence" value="ECO:0007669"/>
    <property type="project" value="UniProtKB-KW"/>
</dbReference>
<reference evidence="6" key="1">
    <citation type="journal article" date="2009" name="Genome Biol.">
        <title>Genomic and genetic analyses of diversity and plant interactions of Pseudomonas fluorescens.</title>
        <authorList>
            <person name="Silby M.W."/>
            <person name="Cerdeno-Tarraga A.M."/>
            <person name="Vernikos G.S."/>
            <person name="Giddens S.R."/>
            <person name="Jackson R.W."/>
            <person name="Preston G.M."/>
            <person name="Zhang X.X."/>
            <person name="Moon C.D."/>
            <person name="Gehrig S.M."/>
            <person name="Godfrey S.A."/>
            <person name="Knight C.G."/>
            <person name="Malone J.G."/>
            <person name="Robinson Z."/>
            <person name="Spiers A.J."/>
            <person name="Harris S."/>
            <person name="Challis G.L."/>
            <person name="Yaxley A.M."/>
            <person name="Harris D."/>
            <person name="Seeger K."/>
            <person name="Murphy L."/>
            <person name="Rutter S."/>
            <person name="Squares R."/>
            <person name="Quail M.A."/>
            <person name="Saunders E."/>
            <person name="Mavromatis K."/>
            <person name="Brettin T.S."/>
            <person name="Bentley S.D."/>
            <person name="Hothersall J."/>
            <person name="Stephens E."/>
            <person name="Thomas C.M."/>
            <person name="Parkhill J."/>
            <person name="Levy S.B."/>
            <person name="Rainey P.B."/>
            <person name="Thomson N.R."/>
        </authorList>
    </citation>
    <scope>NUCLEOTIDE SEQUENCE [LARGE SCALE GENOMIC DNA]</scope>
    <source>
        <strain evidence="6">SBW25</strain>
    </source>
</reference>
<dbReference type="InterPro" id="IPR011663">
    <property type="entry name" value="UTRA"/>
</dbReference>
<dbReference type="GO" id="GO:0003700">
    <property type="term" value="F:DNA-binding transcription factor activity"/>
    <property type="evidence" value="ECO:0007669"/>
    <property type="project" value="InterPro"/>
</dbReference>
<feature type="non-terminal residue" evidence="6">
    <location>
        <position position="1"/>
    </location>
</feature>
<dbReference type="EMBL" id="OV986001">
    <property type="protein sequence ID" value="CAI2796496.1"/>
    <property type="molecule type" value="Genomic_DNA"/>
</dbReference>
<dbReference type="Gene3D" id="3.40.1410.10">
    <property type="entry name" value="Chorismate lyase-like"/>
    <property type="match status" value="1"/>
</dbReference>
<dbReference type="EMBL" id="AM181176">
    <property type="protein sequence ID" value="CAY48476.1"/>
    <property type="molecule type" value="Genomic_DNA"/>
</dbReference>
<reference evidence="5" key="2">
    <citation type="submission" date="2023-10" db="EMBL/GenBank/DDBJ databases">
        <authorList>
            <person name="Fortmann-Grote C."/>
        </authorList>
    </citation>
    <scope>NUCLEOTIDE SEQUENCE</scope>
    <source>
        <strain evidence="5">SBW25</strain>
    </source>
</reference>
<dbReference type="AlphaFoldDB" id="C3K946"/>
<dbReference type="InterPro" id="IPR028978">
    <property type="entry name" value="Chorismate_lyase_/UTRA_dom_sf"/>
</dbReference>
<dbReference type="SMART" id="SM00345">
    <property type="entry name" value="HTH_GNTR"/>
    <property type="match status" value="1"/>
</dbReference>
<dbReference type="PANTHER" id="PTHR44846">
    <property type="entry name" value="MANNOSYL-D-GLYCERATE TRANSPORT/METABOLISM SYSTEM REPRESSOR MNGR-RELATED"/>
    <property type="match status" value="1"/>
</dbReference>
<dbReference type="GO" id="GO:0045892">
    <property type="term" value="P:negative regulation of DNA-templated transcription"/>
    <property type="evidence" value="ECO:0007669"/>
    <property type="project" value="TreeGrafter"/>
</dbReference>
<dbReference type="InterPro" id="IPR036388">
    <property type="entry name" value="WH-like_DNA-bd_sf"/>
</dbReference>
<evidence type="ECO:0000313" key="5">
    <source>
        <dbReference type="EMBL" id="CAI2796496.1"/>
    </source>
</evidence>
<dbReference type="Pfam" id="PF00392">
    <property type="entry name" value="GntR"/>
    <property type="match status" value="1"/>
</dbReference>
<dbReference type="CDD" id="cd07377">
    <property type="entry name" value="WHTH_GntR"/>
    <property type="match status" value="1"/>
</dbReference>
<keyword evidence="1" id="KW-0805">Transcription regulation</keyword>
<dbReference type="SUPFAM" id="SSF46785">
    <property type="entry name" value="Winged helix' DNA-binding domain"/>
    <property type="match status" value="1"/>
</dbReference>
<dbReference type="InterPro" id="IPR036390">
    <property type="entry name" value="WH_DNA-bd_sf"/>
</dbReference>
<dbReference type="InterPro" id="IPR000524">
    <property type="entry name" value="Tscrpt_reg_HTH_GntR"/>
</dbReference>
<dbReference type="Pfam" id="PF07702">
    <property type="entry name" value="UTRA"/>
    <property type="match status" value="1"/>
</dbReference>
<evidence type="ECO:0000256" key="2">
    <source>
        <dbReference type="ARBA" id="ARBA00023125"/>
    </source>
</evidence>
<evidence type="ECO:0000313" key="6">
    <source>
        <dbReference type="EMBL" id="CAY48476.1"/>
    </source>
</evidence>
<dbReference type="KEGG" id="pfs:PFLU_2240"/>